<gene>
    <name evidence="1" type="ORF">PG986_012929</name>
</gene>
<keyword evidence="2" id="KW-1185">Reference proteome</keyword>
<evidence type="ECO:0000313" key="1">
    <source>
        <dbReference type="EMBL" id="KAK7943816.1"/>
    </source>
</evidence>
<reference evidence="1 2" key="1">
    <citation type="submission" date="2023-01" db="EMBL/GenBank/DDBJ databases">
        <title>Analysis of 21 Apiospora genomes using comparative genomics revels a genus with tremendous synthesis potential of carbohydrate active enzymes and secondary metabolites.</title>
        <authorList>
            <person name="Sorensen T."/>
        </authorList>
    </citation>
    <scope>NUCLEOTIDE SEQUENCE [LARGE SCALE GENOMIC DNA]</scope>
    <source>
        <strain evidence="1 2">CBS 24483</strain>
    </source>
</reference>
<evidence type="ECO:0000313" key="2">
    <source>
        <dbReference type="Proteomes" id="UP001391051"/>
    </source>
</evidence>
<dbReference type="Proteomes" id="UP001391051">
    <property type="component" value="Unassembled WGS sequence"/>
</dbReference>
<proteinExistence type="predicted"/>
<name>A0ABR1Q1D4_9PEZI</name>
<organism evidence="1 2">
    <name type="scientific">Apiospora aurea</name>
    <dbReference type="NCBI Taxonomy" id="335848"/>
    <lineage>
        <taxon>Eukaryota</taxon>
        <taxon>Fungi</taxon>
        <taxon>Dikarya</taxon>
        <taxon>Ascomycota</taxon>
        <taxon>Pezizomycotina</taxon>
        <taxon>Sordariomycetes</taxon>
        <taxon>Xylariomycetidae</taxon>
        <taxon>Amphisphaeriales</taxon>
        <taxon>Apiosporaceae</taxon>
        <taxon>Apiospora</taxon>
    </lineage>
</organism>
<comment type="caution">
    <text evidence="1">The sequence shown here is derived from an EMBL/GenBank/DDBJ whole genome shotgun (WGS) entry which is preliminary data.</text>
</comment>
<accession>A0ABR1Q1D4</accession>
<dbReference type="RefSeq" id="XP_066695847.1">
    <property type="nucleotide sequence ID" value="XM_066849151.1"/>
</dbReference>
<dbReference type="GeneID" id="92082213"/>
<sequence>MSDRMWAQIRDTLNPKEAITVISDYLTGGITKRVTFDPATAGPVDEENRYEYDGLPSESDDLCIRLLELLPASQGDVEVRCY</sequence>
<dbReference type="EMBL" id="JAQQWE010000008">
    <property type="protein sequence ID" value="KAK7943816.1"/>
    <property type="molecule type" value="Genomic_DNA"/>
</dbReference>
<protein>
    <submittedName>
        <fullName evidence="1">Uncharacterized protein</fullName>
    </submittedName>
</protein>